<dbReference type="Proteomes" id="UP000315677">
    <property type="component" value="Unassembled WGS sequence"/>
</dbReference>
<evidence type="ECO:0000313" key="4">
    <source>
        <dbReference type="Proteomes" id="UP000315677"/>
    </source>
</evidence>
<feature type="compositionally biased region" description="Basic and acidic residues" evidence="1">
    <location>
        <begin position="198"/>
        <end position="211"/>
    </location>
</feature>
<sequence length="247" mass="25761">MTAADPTLTSLALHLARLSAGELDLRAELGRLCEALPPALGVAAALVMVTEPSDEEPTVAASDAQAGWMGAAQRRAGTGPLPAVIRSGRPLHTPDLTRLGPPELAAVAAETGRASSVVVPLRTASAGFGALQLLGDARRPVQPRDLDAARTVLEVLVARLVDVRALRVLAVPRPRPPVTVDPGDVATTVLPVAPPPRHGAEERGGRRRAEAARAAIPAPRRSEPRHRRDDAEQVAAHPSPGAARHVR</sequence>
<reference evidence="3 4" key="1">
    <citation type="submission" date="2019-06" db="EMBL/GenBank/DDBJ databases">
        <title>Sequencing the genomes of 1000 actinobacteria strains.</title>
        <authorList>
            <person name="Klenk H.-P."/>
        </authorList>
    </citation>
    <scope>NUCLEOTIDE SEQUENCE [LARGE SCALE GENOMIC DNA]</scope>
    <source>
        <strain evidence="3 4">DSM 45301</strain>
    </source>
</reference>
<organism evidence="3 4">
    <name type="scientific">Pseudonocardia kunmingensis</name>
    <dbReference type="NCBI Taxonomy" id="630975"/>
    <lineage>
        <taxon>Bacteria</taxon>
        <taxon>Bacillati</taxon>
        <taxon>Actinomycetota</taxon>
        <taxon>Actinomycetes</taxon>
        <taxon>Pseudonocardiales</taxon>
        <taxon>Pseudonocardiaceae</taxon>
        <taxon>Pseudonocardia</taxon>
    </lineage>
</organism>
<gene>
    <name evidence="3" type="ORF">FB558_1538</name>
</gene>
<feature type="compositionally biased region" description="Basic and acidic residues" evidence="1">
    <location>
        <begin position="220"/>
        <end position="231"/>
    </location>
</feature>
<dbReference type="Pfam" id="PF13185">
    <property type="entry name" value="GAF_2"/>
    <property type="match status" value="1"/>
</dbReference>
<dbReference type="RefSeq" id="WP_142049543.1">
    <property type="nucleotide sequence ID" value="NZ_VFPA01000001.1"/>
</dbReference>
<protein>
    <submittedName>
        <fullName evidence="3">GAF domain-containing protein</fullName>
    </submittedName>
</protein>
<feature type="domain" description="GAF" evidence="2">
    <location>
        <begin position="23"/>
        <end position="153"/>
    </location>
</feature>
<dbReference type="InterPro" id="IPR029016">
    <property type="entry name" value="GAF-like_dom_sf"/>
</dbReference>
<evidence type="ECO:0000259" key="2">
    <source>
        <dbReference type="Pfam" id="PF13185"/>
    </source>
</evidence>
<dbReference type="Gene3D" id="3.30.450.40">
    <property type="match status" value="1"/>
</dbReference>
<comment type="caution">
    <text evidence="3">The sequence shown here is derived from an EMBL/GenBank/DDBJ whole genome shotgun (WGS) entry which is preliminary data.</text>
</comment>
<proteinExistence type="predicted"/>
<dbReference type="OrthoDB" id="3577653at2"/>
<dbReference type="InterPro" id="IPR003018">
    <property type="entry name" value="GAF"/>
</dbReference>
<feature type="region of interest" description="Disordered" evidence="1">
    <location>
        <begin position="180"/>
        <end position="247"/>
    </location>
</feature>
<evidence type="ECO:0000256" key="1">
    <source>
        <dbReference type="SAM" id="MobiDB-lite"/>
    </source>
</evidence>
<dbReference type="SUPFAM" id="SSF55781">
    <property type="entry name" value="GAF domain-like"/>
    <property type="match status" value="1"/>
</dbReference>
<feature type="compositionally biased region" description="Low complexity" evidence="1">
    <location>
        <begin position="180"/>
        <end position="191"/>
    </location>
</feature>
<keyword evidence="4" id="KW-1185">Reference proteome</keyword>
<name>A0A543DZQ6_9PSEU</name>
<dbReference type="AlphaFoldDB" id="A0A543DZQ6"/>
<evidence type="ECO:0000313" key="3">
    <source>
        <dbReference type="EMBL" id="TQM14764.1"/>
    </source>
</evidence>
<accession>A0A543DZQ6</accession>
<dbReference type="EMBL" id="VFPA01000001">
    <property type="protein sequence ID" value="TQM14764.1"/>
    <property type="molecule type" value="Genomic_DNA"/>
</dbReference>